<protein>
    <submittedName>
        <fullName evidence="2">Uncharacterized protein</fullName>
    </submittedName>
</protein>
<feature type="compositionally biased region" description="Basic and acidic residues" evidence="1">
    <location>
        <begin position="1"/>
        <end position="11"/>
    </location>
</feature>
<feature type="region of interest" description="Disordered" evidence="1">
    <location>
        <begin position="1"/>
        <end position="67"/>
    </location>
</feature>
<gene>
    <name evidence="2" type="ORF">JJ685_18740</name>
</gene>
<dbReference type="RefSeq" id="WP_201675863.1">
    <property type="nucleotide sequence ID" value="NZ_JAEQNE010000005.1"/>
</dbReference>
<proteinExistence type="predicted"/>
<dbReference type="Proteomes" id="UP000599109">
    <property type="component" value="Unassembled WGS sequence"/>
</dbReference>
<sequence>MPIANHDEHDPTLPPPGRRWGSGAQSVLPYLTKSLQARPASAPEHVYEARPIADPDTRFSERPPRAE</sequence>
<comment type="caution">
    <text evidence="2">The sequence shown here is derived from an EMBL/GenBank/DDBJ whole genome shotgun (WGS) entry which is preliminary data.</text>
</comment>
<feature type="compositionally biased region" description="Basic and acidic residues" evidence="1">
    <location>
        <begin position="45"/>
        <end position="67"/>
    </location>
</feature>
<evidence type="ECO:0000313" key="3">
    <source>
        <dbReference type="Proteomes" id="UP000599109"/>
    </source>
</evidence>
<accession>A0A937CUY0</accession>
<dbReference type="AlphaFoldDB" id="A0A937CUY0"/>
<name>A0A937CUY0_9BURK</name>
<evidence type="ECO:0000256" key="1">
    <source>
        <dbReference type="SAM" id="MobiDB-lite"/>
    </source>
</evidence>
<dbReference type="EMBL" id="JAEQNE010000005">
    <property type="protein sequence ID" value="MBL0393184.1"/>
    <property type="molecule type" value="Genomic_DNA"/>
</dbReference>
<organism evidence="2 3">
    <name type="scientific">Ramlibacter monticola</name>
    <dbReference type="NCBI Taxonomy" id="1926872"/>
    <lineage>
        <taxon>Bacteria</taxon>
        <taxon>Pseudomonadati</taxon>
        <taxon>Pseudomonadota</taxon>
        <taxon>Betaproteobacteria</taxon>
        <taxon>Burkholderiales</taxon>
        <taxon>Comamonadaceae</taxon>
        <taxon>Ramlibacter</taxon>
    </lineage>
</organism>
<evidence type="ECO:0000313" key="2">
    <source>
        <dbReference type="EMBL" id="MBL0393184.1"/>
    </source>
</evidence>
<reference evidence="2 3" key="1">
    <citation type="journal article" date="2017" name="Int. J. Syst. Evol. Microbiol.">
        <title>Ramlibacter monticola sp. nov., isolated from forest soil.</title>
        <authorList>
            <person name="Chaudhary D.K."/>
            <person name="Kim J."/>
        </authorList>
    </citation>
    <scope>NUCLEOTIDE SEQUENCE [LARGE SCALE GENOMIC DNA]</scope>
    <source>
        <strain evidence="2 3">KACC 19175</strain>
    </source>
</reference>
<keyword evidence="3" id="KW-1185">Reference proteome</keyword>